<organism evidence="1 2">
    <name type="scientific">Hoylesella shahii DSM 15611 = JCM 12083</name>
    <dbReference type="NCBI Taxonomy" id="1122991"/>
    <lineage>
        <taxon>Bacteria</taxon>
        <taxon>Pseudomonadati</taxon>
        <taxon>Bacteroidota</taxon>
        <taxon>Bacteroidia</taxon>
        <taxon>Bacteroidales</taxon>
        <taxon>Prevotellaceae</taxon>
        <taxon>Hoylesella</taxon>
    </lineage>
</organism>
<keyword evidence="2" id="KW-1185">Reference proteome</keyword>
<evidence type="ECO:0000313" key="1">
    <source>
        <dbReference type="EMBL" id="PXX18270.1"/>
    </source>
</evidence>
<gene>
    <name evidence="1" type="ORF">EJ73_02612</name>
</gene>
<accession>A0A318HQ58</accession>
<reference evidence="1 2" key="1">
    <citation type="submission" date="2018-05" db="EMBL/GenBank/DDBJ databases">
        <title>Genomic Encyclopedia of Type Strains, Phase I: the one thousand microbial genomes (KMG-I) project.</title>
        <authorList>
            <person name="Kyrpides N."/>
        </authorList>
    </citation>
    <scope>NUCLEOTIDE SEQUENCE [LARGE SCALE GENOMIC DNA]</scope>
    <source>
        <strain evidence="1 2">DSM 15611</strain>
    </source>
</reference>
<comment type="caution">
    <text evidence="1">The sequence shown here is derived from an EMBL/GenBank/DDBJ whole genome shotgun (WGS) entry which is preliminary data.</text>
</comment>
<dbReference type="EMBL" id="QJJX01000050">
    <property type="protein sequence ID" value="PXX18270.1"/>
    <property type="molecule type" value="Genomic_DNA"/>
</dbReference>
<protein>
    <submittedName>
        <fullName evidence="1">Uncharacterized protein</fullName>
    </submittedName>
</protein>
<proteinExistence type="predicted"/>
<dbReference type="Proteomes" id="UP000248314">
    <property type="component" value="Unassembled WGS sequence"/>
</dbReference>
<name>A0A318HQ58_9BACT</name>
<dbReference type="STRING" id="1122991.GCA_000613445_00437"/>
<dbReference type="AlphaFoldDB" id="A0A318HQ58"/>
<sequence length="50" mass="5727">MGWKRLKFHIISLVDIWLLFKKDSANNHKTLLALSYILEVISVKCVVGGK</sequence>
<evidence type="ECO:0000313" key="2">
    <source>
        <dbReference type="Proteomes" id="UP000248314"/>
    </source>
</evidence>